<dbReference type="EMBL" id="JBAMMX010000006">
    <property type="protein sequence ID" value="KAK6937761.1"/>
    <property type="molecule type" value="Genomic_DNA"/>
</dbReference>
<name>A0AAN8VX79_9MAGN</name>
<evidence type="ECO:0000313" key="2">
    <source>
        <dbReference type="EMBL" id="KAK6937761.1"/>
    </source>
</evidence>
<sequence length="282" mass="32532">MKKSELQLKKSTNSHPPSLRREKVLLKLNTGQDDHAIIFIDLVMKRMEAKKLGHLAVFEWFKTHVIVMRLEPSIDHQELTLWLNKWRKCADDANLSFDIFLIHFHRIAEIVLLKLEIVYQILGVSKCSLLSFGEEVKDEHVSLLINSGLLDQVGCELGSDKDSEVEGNIYPNATPTPVFANLLIQTCTGLQSKYWFHTEGPPSETCLLLIKLCINEELRGFDKGRKELLSLLSYRKYKEMMMVLLEKKRLWLSPLDMRFHLRDLISSGRLKIVHTPTGLVVR</sequence>
<protein>
    <submittedName>
        <fullName evidence="2">Serine-threonine protein kinase 19</fullName>
    </submittedName>
</protein>
<comment type="similarity">
    <text evidence="1">Belongs to the STK19 family.</text>
</comment>
<dbReference type="InterPro" id="IPR018865">
    <property type="entry name" value="STK19-like"/>
</dbReference>
<keyword evidence="2" id="KW-0808">Transferase</keyword>
<organism evidence="2 3">
    <name type="scientific">Dillenia turbinata</name>
    <dbReference type="NCBI Taxonomy" id="194707"/>
    <lineage>
        <taxon>Eukaryota</taxon>
        <taxon>Viridiplantae</taxon>
        <taxon>Streptophyta</taxon>
        <taxon>Embryophyta</taxon>
        <taxon>Tracheophyta</taxon>
        <taxon>Spermatophyta</taxon>
        <taxon>Magnoliopsida</taxon>
        <taxon>eudicotyledons</taxon>
        <taxon>Gunneridae</taxon>
        <taxon>Pentapetalae</taxon>
        <taxon>Dilleniales</taxon>
        <taxon>Dilleniaceae</taxon>
        <taxon>Dillenia</taxon>
    </lineage>
</organism>
<accession>A0AAN8VX79</accession>
<feature type="non-terminal residue" evidence="2">
    <location>
        <position position="282"/>
    </location>
</feature>
<dbReference type="PANTHER" id="PTHR15243:SF0">
    <property type="entry name" value="SERINE_THREONINE-PROTEIN KINASE 19"/>
    <property type="match status" value="1"/>
</dbReference>
<evidence type="ECO:0000313" key="3">
    <source>
        <dbReference type="Proteomes" id="UP001370490"/>
    </source>
</evidence>
<keyword evidence="2" id="KW-0418">Kinase</keyword>
<proteinExistence type="inferred from homology"/>
<comment type="caution">
    <text evidence="2">The sequence shown here is derived from an EMBL/GenBank/DDBJ whole genome shotgun (WGS) entry which is preliminary data.</text>
</comment>
<evidence type="ECO:0000256" key="1">
    <source>
        <dbReference type="ARBA" id="ARBA00093458"/>
    </source>
</evidence>
<dbReference type="AlphaFoldDB" id="A0AAN8VX79"/>
<keyword evidence="3" id="KW-1185">Reference proteome</keyword>
<dbReference type="GO" id="GO:0016301">
    <property type="term" value="F:kinase activity"/>
    <property type="evidence" value="ECO:0007669"/>
    <property type="project" value="UniProtKB-KW"/>
</dbReference>
<reference evidence="2 3" key="1">
    <citation type="submission" date="2023-12" db="EMBL/GenBank/DDBJ databases">
        <title>A high-quality genome assembly for Dillenia turbinata (Dilleniales).</title>
        <authorList>
            <person name="Chanderbali A."/>
        </authorList>
    </citation>
    <scope>NUCLEOTIDE SEQUENCE [LARGE SCALE GENOMIC DNA]</scope>
    <source>
        <strain evidence="2">LSX21</strain>
        <tissue evidence="2">Leaf</tissue>
    </source>
</reference>
<dbReference type="PANTHER" id="PTHR15243">
    <property type="entry name" value="SERINE/THREONINE-PROTEIN KINASE 19"/>
    <property type="match status" value="1"/>
</dbReference>
<dbReference type="Proteomes" id="UP001370490">
    <property type="component" value="Unassembled WGS sequence"/>
</dbReference>
<gene>
    <name evidence="2" type="ORF">RJ641_031269</name>
</gene>